<dbReference type="GO" id="GO:0004222">
    <property type="term" value="F:metalloendopeptidase activity"/>
    <property type="evidence" value="ECO:0007669"/>
    <property type="project" value="InterPro"/>
</dbReference>
<sequence>MMAACVTRAEDYASSLRGLKSFMTARGLAWPENEFHIGPHEYAKFLELLIDLDVNWALPLWFHTERRNSGAERGRTFVIRPSFMVSFWRYFNKKLLNHRGAYDWYVQIFELCVFRDDISITPHFHSFLKDSAAVQMTILEALGSVDKSRVYRPQLIRLGSTPTIATKPTPAMWMDALSEVYGSESPVMVGDFLLATNERLMAAIENLFATFSAQTLWFHTTWWFLQDVGTFSSSVLPAIIATINFGKLGSALNAVYCVFQTELTYSALLAAITKSQFTNEEVREIPRYFTRIKSVAMEKITSSERVNDSTKSTLLNVLKETAIAVWPEGGLQSQGSFDVLYGADDNVPRDYFSQWHHARLALQKSRGSALYEEAAKTYRVNRNRLFEYKIIQNIISASVASLRPPLYYTNGTSAMTYGGIGFLFARELVDALSFMMLRPHRNESTWATDTTWRLWEGVSCPVVDDRALVYPTLPALDIAYSAYKRHRDPTKDLPLRGLDSYTPEQIFFLTFCHATCRVEVLTGAQYSPDCTMASLFGNGT</sequence>
<dbReference type="VEuPathDB" id="VectorBase:RSAN_040596"/>
<name>A0A9D4SSN0_RHISA</name>
<reference evidence="1" key="2">
    <citation type="submission" date="2021-09" db="EMBL/GenBank/DDBJ databases">
        <authorList>
            <person name="Jia N."/>
            <person name="Wang J."/>
            <person name="Shi W."/>
            <person name="Du L."/>
            <person name="Sun Y."/>
            <person name="Zhan W."/>
            <person name="Jiang J."/>
            <person name="Wang Q."/>
            <person name="Zhang B."/>
            <person name="Ji P."/>
            <person name="Sakyi L.B."/>
            <person name="Cui X."/>
            <person name="Yuan T."/>
            <person name="Jiang B."/>
            <person name="Yang W."/>
            <person name="Lam T.T.-Y."/>
            <person name="Chang Q."/>
            <person name="Ding S."/>
            <person name="Wang X."/>
            <person name="Zhu J."/>
            <person name="Ruan X."/>
            <person name="Zhao L."/>
            <person name="Wei J."/>
            <person name="Que T."/>
            <person name="Du C."/>
            <person name="Cheng J."/>
            <person name="Dai P."/>
            <person name="Han X."/>
            <person name="Huang E."/>
            <person name="Gao Y."/>
            <person name="Liu J."/>
            <person name="Shao H."/>
            <person name="Ye R."/>
            <person name="Li L."/>
            <person name="Wei W."/>
            <person name="Wang X."/>
            <person name="Wang C."/>
            <person name="Huo Q."/>
            <person name="Li W."/>
            <person name="Guo W."/>
            <person name="Chen H."/>
            <person name="Chen S."/>
            <person name="Zhou L."/>
            <person name="Zhou L."/>
            <person name="Ni X."/>
            <person name="Tian J."/>
            <person name="Zhou Y."/>
            <person name="Sheng Y."/>
            <person name="Liu T."/>
            <person name="Pan Y."/>
            <person name="Xia L."/>
            <person name="Li J."/>
            <person name="Zhao F."/>
            <person name="Cao W."/>
        </authorList>
    </citation>
    <scope>NUCLEOTIDE SEQUENCE</scope>
    <source>
        <strain evidence="1">Rsan-2018</strain>
        <tissue evidence="1">Larvae</tissue>
    </source>
</reference>
<dbReference type="EMBL" id="JABSTV010001253">
    <property type="protein sequence ID" value="KAH7943748.1"/>
    <property type="molecule type" value="Genomic_DNA"/>
</dbReference>
<dbReference type="GO" id="GO:0005886">
    <property type="term" value="C:plasma membrane"/>
    <property type="evidence" value="ECO:0007669"/>
    <property type="project" value="TreeGrafter"/>
</dbReference>
<protein>
    <submittedName>
        <fullName evidence="1">Uncharacterized protein</fullName>
    </submittedName>
</protein>
<dbReference type="AlphaFoldDB" id="A0A9D4SSN0"/>
<dbReference type="Gene3D" id="3.40.390.10">
    <property type="entry name" value="Collagenase (Catalytic Domain)"/>
    <property type="match status" value="2"/>
</dbReference>
<dbReference type="SUPFAM" id="SSF55486">
    <property type="entry name" value="Metalloproteases ('zincins'), catalytic domain"/>
    <property type="match status" value="1"/>
</dbReference>
<dbReference type="PROSITE" id="PS51885">
    <property type="entry name" value="NEPRILYSIN"/>
    <property type="match status" value="1"/>
</dbReference>
<gene>
    <name evidence="1" type="ORF">HPB52_011320</name>
</gene>
<accession>A0A9D4SSN0</accession>
<evidence type="ECO:0000313" key="1">
    <source>
        <dbReference type="EMBL" id="KAH7943748.1"/>
    </source>
</evidence>
<dbReference type="InterPro" id="IPR042089">
    <property type="entry name" value="Peptidase_M13_dom_2"/>
</dbReference>
<reference evidence="1" key="1">
    <citation type="journal article" date="2020" name="Cell">
        <title>Large-Scale Comparative Analyses of Tick Genomes Elucidate Their Genetic Diversity and Vector Capacities.</title>
        <authorList>
            <consortium name="Tick Genome and Microbiome Consortium (TIGMIC)"/>
            <person name="Jia N."/>
            <person name="Wang J."/>
            <person name="Shi W."/>
            <person name="Du L."/>
            <person name="Sun Y."/>
            <person name="Zhan W."/>
            <person name="Jiang J.F."/>
            <person name="Wang Q."/>
            <person name="Zhang B."/>
            <person name="Ji P."/>
            <person name="Bell-Sakyi L."/>
            <person name="Cui X.M."/>
            <person name="Yuan T.T."/>
            <person name="Jiang B.G."/>
            <person name="Yang W.F."/>
            <person name="Lam T.T."/>
            <person name="Chang Q.C."/>
            <person name="Ding S.J."/>
            <person name="Wang X.J."/>
            <person name="Zhu J.G."/>
            <person name="Ruan X.D."/>
            <person name="Zhao L."/>
            <person name="Wei J.T."/>
            <person name="Ye R.Z."/>
            <person name="Que T.C."/>
            <person name="Du C.H."/>
            <person name="Zhou Y.H."/>
            <person name="Cheng J.X."/>
            <person name="Dai P.F."/>
            <person name="Guo W.B."/>
            <person name="Han X.H."/>
            <person name="Huang E.J."/>
            <person name="Li L.F."/>
            <person name="Wei W."/>
            <person name="Gao Y.C."/>
            <person name="Liu J.Z."/>
            <person name="Shao H.Z."/>
            <person name="Wang X."/>
            <person name="Wang C.C."/>
            <person name="Yang T.C."/>
            <person name="Huo Q.B."/>
            <person name="Li W."/>
            <person name="Chen H.Y."/>
            <person name="Chen S.E."/>
            <person name="Zhou L.G."/>
            <person name="Ni X.B."/>
            <person name="Tian J.H."/>
            <person name="Sheng Y."/>
            <person name="Liu T."/>
            <person name="Pan Y.S."/>
            <person name="Xia L.Y."/>
            <person name="Li J."/>
            <person name="Zhao F."/>
            <person name="Cao W.C."/>
        </authorList>
    </citation>
    <scope>NUCLEOTIDE SEQUENCE</scope>
    <source>
        <strain evidence="1">Rsan-2018</strain>
    </source>
</reference>
<evidence type="ECO:0000313" key="2">
    <source>
        <dbReference type="Proteomes" id="UP000821837"/>
    </source>
</evidence>
<dbReference type="PANTHER" id="PTHR11733">
    <property type="entry name" value="ZINC METALLOPROTEASE FAMILY M13 NEPRILYSIN-RELATED"/>
    <property type="match status" value="1"/>
</dbReference>
<dbReference type="PANTHER" id="PTHR11733:SF241">
    <property type="entry name" value="GH26575P-RELATED"/>
    <property type="match status" value="1"/>
</dbReference>
<dbReference type="InterPro" id="IPR024079">
    <property type="entry name" value="MetalloPept_cat_dom_sf"/>
</dbReference>
<proteinExistence type="predicted"/>
<dbReference type="Gene3D" id="1.10.1380.10">
    <property type="entry name" value="Neutral endopeptidase , domain2"/>
    <property type="match status" value="1"/>
</dbReference>
<dbReference type="Proteomes" id="UP000821837">
    <property type="component" value="Unassembled WGS sequence"/>
</dbReference>
<comment type="caution">
    <text evidence="1">The sequence shown here is derived from an EMBL/GenBank/DDBJ whole genome shotgun (WGS) entry which is preliminary data.</text>
</comment>
<dbReference type="InterPro" id="IPR000718">
    <property type="entry name" value="Peptidase_M13"/>
</dbReference>
<dbReference type="GO" id="GO:0016485">
    <property type="term" value="P:protein processing"/>
    <property type="evidence" value="ECO:0007669"/>
    <property type="project" value="TreeGrafter"/>
</dbReference>
<keyword evidence="2" id="KW-1185">Reference proteome</keyword>
<organism evidence="1 2">
    <name type="scientific">Rhipicephalus sanguineus</name>
    <name type="common">Brown dog tick</name>
    <name type="synonym">Ixodes sanguineus</name>
    <dbReference type="NCBI Taxonomy" id="34632"/>
    <lineage>
        <taxon>Eukaryota</taxon>
        <taxon>Metazoa</taxon>
        <taxon>Ecdysozoa</taxon>
        <taxon>Arthropoda</taxon>
        <taxon>Chelicerata</taxon>
        <taxon>Arachnida</taxon>
        <taxon>Acari</taxon>
        <taxon>Parasitiformes</taxon>
        <taxon>Ixodida</taxon>
        <taxon>Ixodoidea</taxon>
        <taxon>Ixodidae</taxon>
        <taxon>Rhipicephalinae</taxon>
        <taxon>Rhipicephalus</taxon>
        <taxon>Rhipicephalus</taxon>
    </lineage>
</organism>